<evidence type="ECO:0000313" key="2">
    <source>
        <dbReference type="EMBL" id="KZV27557.1"/>
    </source>
</evidence>
<evidence type="ECO:0000313" key="3">
    <source>
        <dbReference type="Proteomes" id="UP000250235"/>
    </source>
</evidence>
<sequence length="156" mass="17444">MGIDQMGFPVCPAWLPEDPANGQHGPKQHKSRKKDTRSSLNLTRHGSFSLLKIATSVVTSNTAGTSLELESVKEISYLSSQLRFSSLIPTVRTHIWFFLAKQLLTARTKLKTARNTYPEAHTHRRTLYSTVAKTHQLTAYSRSFSNVEPGFLTGIN</sequence>
<evidence type="ECO:0000256" key="1">
    <source>
        <dbReference type="SAM" id="MobiDB-lite"/>
    </source>
</evidence>
<name>A0A2Z7B6R8_9LAMI</name>
<organism evidence="2 3">
    <name type="scientific">Dorcoceras hygrometricum</name>
    <dbReference type="NCBI Taxonomy" id="472368"/>
    <lineage>
        <taxon>Eukaryota</taxon>
        <taxon>Viridiplantae</taxon>
        <taxon>Streptophyta</taxon>
        <taxon>Embryophyta</taxon>
        <taxon>Tracheophyta</taxon>
        <taxon>Spermatophyta</taxon>
        <taxon>Magnoliopsida</taxon>
        <taxon>eudicotyledons</taxon>
        <taxon>Gunneridae</taxon>
        <taxon>Pentapetalae</taxon>
        <taxon>asterids</taxon>
        <taxon>lamiids</taxon>
        <taxon>Lamiales</taxon>
        <taxon>Gesneriaceae</taxon>
        <taxon>Didymocarpoideae</taxon>
        <taxon>Trichosporeae</taxon>
        <taxon>Loxocarpinae</taxon>
        <taxon>Dorcoceras</taxon>
    </lineage>
</organism>
<dbReference type="AlphaFoldDB" id="A0A2Z7B6R8"/>
<dbReference type="Proteomes" id="UP000250235">
    <property type="component" value="Unassembled WGS sequence"/>
</dbReference>
<accession>A0A2Z7B6R8</accession>
<feature type="compositionally biased region" description="Basic residues" evidence="1">
    <location>
        <begin position="26"/>
        <end position="35"/>
    </location>
</feature>
<gene>
    <name evidence="2" type="ORF">F511_10961</name>
</gene>
<feature type="region of interest" description="Disordered" evidence="1">
    <location>
        <begin position="15"/>
        <end position="39"/>
    </location>
</feature>
<dbReference type="EMBL" id="KV010625">
    <property type="protein sequence ID" value="KZV27557.1"/>
    <property type="molecule type" value="Genomic_DNA"/>
</dbReference>
<reference evidence="2 3" key="1">
    <citation type="journal article" date="2015" name="Proc. Natl. Acad. Sci. U.S.A.">
        <title>The resurrection genome of Boea hygrometrica: A blueprint for survival of dehydration.</title>
        <authorList>
            <person name="Xiao L."/>
            <person name="Yang G."/>
            <person name="Zhang L."/>
            <person name="Yang X."/>
            <person name="Zhao S."/>
            <person name="Ji Z."/>
            <person name="Zhou Q."/>
            <person name="Hu M."/>
            <person name="Wang Y."/>
            <person name="Chen M."/>
            <person name="Xu Y."/>
            <person name="Jin H."/>
            <person name="Xiao X."/>
            <person name="Hu G."/>
            <person name="Bao F."/>
            <person name="Hu Y."/>
            <person name="Wan P."/>
            <person name="Li L."/>
            <person name="Deng X."/>
            <person name="Kuang T."/>
            <person name="Xiang C."/>
            <person name="Zhu J.K."/>
            <person name="Oliver M.J."/>
            <person name="He Y."/>
        </authorList>
    </citation>
    <scope>NUCLEOTIDE SEQUENCE [LARGE SCALE GENOMIC DNA]</scope>
    <source>
        <strain evidence="3">cv. XS01</strain>
    </source>
</reference>
<keyword evidence="3" id="KW-1185">Reference proteome</keyword>
<protein>
    <submittedName>
        <fullName evidence="2">Uncharacterized protein</fullName>
    </submittedName>
</protein>
<proteinExistence type="predicted"/>